<proteinExistence type="predicted"/>
<protein>
    <submittedName>
        <fullName evidence="1">Uncharacterized protein</fullName>
    </submittedName>
</protein>
<comment type="caution">
    <text evidence="1">The sequence shown here is derived from an EMBL/GenBank/DDBJ whole genome shotgun (WGS) entry which is preliminary data.</text>
</comment>
<evidence type="ECO:0000313" key="1">
    <source>
        <dbReference type="EMBL" id="KAJ8684562.1"/>
    </source>
</evidence>
<name>A0ACC2PME8_9HYME</name>
<dbReference type="Proteomes" id="UP001239111">
    <property type="component" value="Chromosome 1"/>
</dbReference>
<reference evidence="1" key="1">
    <citation type="submission" date="2023-04" db="EMBL/GenBank/DDBJ databases">
        <title>A chromosome-level genome assembly of the parasitoid wasp Eretmocerus hayati.</title>
        <authorList>
            <person name="Zhong Y."/>
            <person name="Liu S."/>
            <person name="Liu Y."/>
        </authorList>
    </citation>
    <scope>NUCLEOTIDE SEQUENCE</scope>
    <source>
        <strain evidence="1">ZJU_SS_LIU_2023</strain>
    </source>
</reference>
<sequence>MWCHRRVLLIGEKIIGEDISRHGRFGGHLWYFRDTRELLHRRNNELADTPRQYKAQRGMNEVTNARCAGVMKPYNQYQSSSQREMKVDTNDPKLICDKEDIRRYLHIGDRKTSADPGTVQSLL</sequence>
<dbReference type="EMBL" id="CM056741">
    <property type="protein sequence ID" value="KAJ8684562.1"/>
    <property type="molecule type" value="Genomic_DNA"/>
</dbReference>
<keyword evidence="2" id="KW-1185">Reference proteome</keyword>
<evidence type="ECO:0000313" key="2">
    <source>
        <dbReference type="Proteomes" id="UP001239111"/>
    </source>
</evidence>
<accession>A0ACC2PME8</accession>
<gene>
    <name evidence="1" type="ORF">QAD02_020354</name>
</gene>
<organism evidence="1 2">
    <name type="scientific">Eretmocerus hayati</name>
    <dbReference type="NCBI Taxonomy" id="131215"/>
    <lineage>
        <taxon>Eukaryota</taxon>
        <taxon>Metazoa</taxon>
        <taxon>Ecdysozoa</taxon>
        <taxon>Arthropoda</taxon>
        <taxon>Hexapoda</taxon>
        <taxon>Insecta</taxon>
        <taxon>Pterygota</taxon>
        <taxon>Neoptera</taxon>
        <taxon>Endopterygota</taxon>
        <taxon>Hymenoptera</taxon>
        <taxon>Apocrita</taxon>
        <taxon>Proctotrupomorpha</taxon>
        <taxon>Chalcidoidea</taxon>
        <taxon>Aphelinidae</taxon>
        <taxon>Aphelininae</taxon>
        <taxon>Eretmocerus</taxon>
    </lineage>
</organism>